<feature type="region of interest" description="Disordered" evidence="3">
    <location>
        <begin position="359"/>
        <end position="420"/>
    </location>
</feature>
<dbReference type="Gene3D" id="3.40.630.30">
    <property type="match status" value="1"/>
</dbReference>
<dbReference type="CDD" id="cd04301">
    <property type="entry name" value="NAT_SF"/>
    <property type="match status" value="1"/>
</dbReference>
<dbReference type="PROSITE" id="PS51186">
    <property type="entry name" value="GNAT"/>
    <property type="match status" value="1"/>
</dbReference>
<dbReference type="RefSeq" id="WP_190431334.1">
    <property type="nucleotide sequence ID" value="NZ_JAMPKM010000001.1"/>
</dbReference>
<feature type="domain" description="N-acetyltransferase" evidence="4">
    <location>
        <begin position="10"/>
        <end position="170"/>
    </location>
</feature>
<dbReference type="Proteomes" id="UP001464891">
    <property type="component" value="Unassembled WGS sequence"/>
</dbReference>
<evidence type="ECO:0000313" key="5">
    <source>
        <dbReference type="EMBL" id="MEP0815797.1"/>
    </source>
</evidence>
<evidence type="ECO:0000256" key="2">
    <source>
        <dbReference type="ARBA" id="ARBA00023315"/>
    </source>
</evidence>
<accession>A0ABV0J202</accession>
<evidence type="ECO:0000256" key="3">
    <source>
        <dbReference type="SAM" id="MobiDB-lite"/>
    </source>
</evidence>
<feature type="compositionally biased region" description="Low complexity" evidence="3">
    <location>
        <begin position="401"/>
        <end position="418"/>
    </location>
</feature>
<evidence type="ECO:0000313" key="6">
    <source>
        <dbReference type="Proteomes" id="UP001464891"/>
    </source>
</evidence>
<comment type="caution">
    <text evidence="5">The sequence shown here is derived from an EMBL/GenBank/DDBJ whole genome shotgun (WGS) entry which is preliminary data.</text>
</comment>
<evidence type="ECO:0000256" key="1">
    <source>
        <dbReference type="ARBA" id="ARBA00022679"/>
    </source>
</evidence>
<sequence length="464" mass="52526">MTSVSQNSNSVIRPVQHQDLDIVEPLFVEAAIADNHSNLDAVQRRLQQVRRWYGLFKFLSLFPNPFQYRFCAYVAEQDHQVRGAIQVSPFNRTRSTWRVERVGVVETESQTQGTGSQLLRSCFEAIWEARTWLLEVNVNNKTALALYRQNGFQPLAQLTHWAIAPELLQELAEREPDLPNLLPVSNADAQLLYQLDTAAMPPLVRQVFDRHLHDFKTSLFGALLEGVKQWVNQTEVVSGYVFEPQRKAAIGYFQIQLCRDSSQNHVAQLTVHPAYTWLYPELLSQMARIAQDFPAQALLLSSADYQPEREEYLERIGATRTEHTLMMSRSVWHKLREAKPVSLEGLQLSDVLQGFQPARKPVPGRMSLPNLWQGDKTPDSTEAPLAYSEASDAETAAGSLSTPESSAVAPPSPTVSEAPARKLGFSIGRNFWGKRRIFTSKKELKLNPVPEIHFPQGHQNDSWC</sequence>
<keyword evidence="2 5" id="KW-0012">Acyltransferase</keyword>
<reference evidence="5 6" key="1">
    <citation type="submission" date="2022-04" db="EMBL/GenBank/DDBJ databases">
        <title>Positive selection, recombination, and allopatry shape intraspecific diversity of widespread and dominant cyanobacteria.</title>
        <authorList>
            <person name="Wei J."/>
            <person name="Shu W."/>
            <person name="Hu C."/>
        </authorList>
    </citation>
    <scope>NUCLEOTIDE SEQUENCE [LARGE SCALE GENOMIC DNA]</scope>
    <source>
        <strain evidence="5 6">GB2-A4</strain>
    </source>
</reference>
<organism evidence="5 6">
    <name type="scientific">Trichocoleus desertorum GB2-A4</name>
    <dbReference type="NCBI Taxonomy" id="2933944"/>
    <lineage>
        <taxon>Bacteria</taxon>
        <taxon>Bacillati</taxon>
        <taxon>Cyanobacteriota</taxon>
        <taxon>Cyanophyceae</taxon>
        <taxon>Leptolyngbyales</taxon>
        <taxon>Trichocoleusaceae</taxon>
        <taxon>Trichocoleus</taxon>
    </lineage>
</organism>
<dbReference type="Pfam" id="PF13508">
    <property type="entry name" value="Acetyltransf_7"/>
    <property type="match status" value="1"/>
</dbReference>
<dbReference type="InterPro" id="IPR000182">
    <property type="entry name" value="GNAT_dom"/>
</dbReference>
<evidence type="ECO:0000259" key="4">
    <source>
        <dbReference type="PROSITE" id="PS51186"/>
    </source>
</evidence>
<dbReference type="PANTHER" id="PTHR43800">
    <property type="entry name" value="PEPTIDYL-LYSINE N-ACETYLTRANSFERASE YJAB"/>
    <property type="match status" value="1"/>
</dbReference>
<keyword evidence="6" id="KW-1185">Reference proteome</keyword>
<name>A0ABV0J202_9CYAN</name>
<keyword evidence="1 5" id="KW-0808">Transferase</keyword>
<protein>
    <submittedName>
        <fullName evidence="5">GNAT family N-acetyltransferase</fullName>
        <ecNumber evidence="5">2.3.1.-</ecNumber>
    </submittedName>
</protein>
<dbReference type="PANTHER" id="PTHR43800:SF1">
    <property type="entry name" value="PEPTIDYL-LYSINE N-ACETYLTRANSFERASE YJAB"/>
    <property type="match status" value="1"/>
</dbReference>
<dbReference type="EC" id="2.3.1.-" evidence="5"/>
<dbReference type="SUPFAM" id="SSF55729">
    <property type="entry name" value="Acyl-CoA N-acyltransferases (Nat)"/>
    <property type="match status" value="1"/>
</dbReference>
<proteinExistence type="predicted"/>
<gene>
    <name evidence="5" type="ORF">NC998_01665</name>
</gene>
<dbReference type="EMBL" id="JAMPKM010000001">
    <property type="protein sequence ID" value="MEP0815797.1"/>
    <property type="molecule type" value="Genomic_DNA"/>
</dbReference>
<dbReference type="GO" id="GO:0016746">
    <property type="term" value="F:acyltransferase activity"/>
    <property type="evidence" value="ECO:0007669"/>
    <property type="project" value="UniProtKB-KW"/>
</dbReference>
<dbReference type="InterPro" id="IPR016181">
    <property type="entry name" value="Acyl_CoA_acyltransferase"/>
</dbReference>